<evidence type="ECO:0000259" key="6">
    <source>
        <dbReference type="PROSITE" id="PS50863"/>
    </source>
</evidence>
<dbReference type="PROSITE" id="PS50863">
    <property type="entry name" value="B3"/>
    <property type="match status" value="1"/>
</dbReference>
<dbReference type="PANTHER" id="PTHR31920:SF135">
    <property type="entry name" value="B3 DOMAIN-CONTAINING PROTEIN OS03G0621600-RELATED"/>
    <property type="match status" value="1"/>
</dbReference>
<dbReference type="InterPro" id="IPR015300">
    <property type="entry name" value="DNA-bd_pseudobarrel_sf"/>
</dbReference>
<keyword evidence="5" id="KW-0539">Nucleus</keyword>
<dbReference type="Gene3D" id="2.40.330.10">
    <property type="entry name" value="DNA-binding pseudobarrel domain"/>
    <property type="match status" value="1"/>
</dbReference>
<accession>A0AA41VGX1</accession>
<dbReference type="AlphaFoldDB" id="A0AA41VGX1"/>
<keyword evidence="4" id="KW-0804">Transcription</keyword>
<dbReference type="InterPro" id="IPR050655">
    <property type="entry name" value="Plant_B3_domain"/>
</dbReference>
<gene>
    <name evidence="7" type="ORF">MKW94_004670</name>
</gene>
<dbReference type="SUPFAM" id="SSF101936">
    <property type="entry name" value="DNA-binding pseudobarrel domain"/>
    <property type="match status" value="1"/>
</dbReference>
<comment type="subcellular location">
    <subcellularLocation>
        <location evidence="1">Nucleus</location>
    </subcellularLocation>
</comment>
<dbReference type="InterPro" id="IPR003340">
    <property type="entry name" value="B3_DNA-bd"/>
</dbReference>
<evidence type="ECO:0000313" key="8">
    <source>
        <dbReference type="Proteomes" id="UP001177140"/>
    </source>
</evidence>
<evidence type="ECO:0000256" key="1">
    <source>
        <dbReference type="ARBA" id="ARBA00004123"/>
    </source>
</evidence>
<evidence type="ECO:0000256" key="4">
    <source>
        <dbReference type="ARBA" id="ARBA00023163"/>
    </source>
</evidence>
<protein>
    <recommendedName>
        <fullName evidence="6">TF-B3 domain-containing protein</fullName>
    </recommendedName>
</protein>
<evidence type="ECO:0000313" key="7">
    <source>
        <dbReference type="EMBL" id="MCL7041072.1"/>
    </source>
</evidence>
<keyword evidence="3" id="KW-0238">DNA-binding</keyword>
<dbReference type="SMART" id="SM01019">
    <property type="entry name" value="B3"/>
    <property type="match status" value="1"/>
</dbReference>
<dbReference type="GO" id="GO:0003677">
    <property type="term" value="F:DNA binding"/>
    <property type="evidence" value="ECO:0007669"/>
    <property type="project" value="UniProtKB-KW"/>
</dbReference>
<reference evidence="7" key="1">
    <citation type="submission" date="2022-03" db="EMBL/GenBank/DDBJ databases">
        <title>A functionally conserved STORR gene fusion in Papaver species that diverged 16.8 million years ago.</title>
        <authorList>
            <person name="Catania T."/>
        </authorList>
    </citation>
    <scope>NUCLEOTIDE SEQUENCE</scope>
    <source>
        <strain evidence="7">S-191538</strain>
    </source>
</reference>
<dbReference type="Pfam" id="PF02362">
    <property type="entry name" value="B3"/>
    <property type="match status" value="1"/>
</dbReference>
<evidence type="ECO:0000256" key="5">
    <source>
        <dbReference type="ARBA" id="ARBA00023242"/>
    </source>
</evidence>
<dbReference type="GO" id="GO:0005634">
    <property type="term" value="C:nucleus"/>
    <property type="evidence" value="ECO:0007669"/>
    <property type="project" value="UniProtKB-SubCell"/>
</dbReference>
<keyword evidence="2" id="KW-0805">Transcription regulation</keyword>
<dbReference type="EMBL" id="JAJJMA010219784">
    <property type="protein sequence ID" value="MCL7041072.1"/>
    <property type="molecule type" value="Genomic_DNA"/>
</dbReference>
<feature type="domain" description="TF-B3" evidence="6">
    <location>
        <begin position="8"/>
        <end position="103"/>
    </location>
</feature>
<name>A0AA41VGX1_PAPNU</name>
<evidence type="ECO:0000256" key="2">
    <source>
        <dbReference type="ARBA" id="ARBA00023015"/>
    </source>
</evidence>
<dbReference type="CDD" id="cd10017">
    <property type="entry name" value="B3_DNA"/>
    <property type="match status" value="1"/>
</dbReference>
<dbReference type="PANTHER" id="PTHR31920">
    <property type="entry name" value="B3 DOMAIN-CONTAINING"/>
    <property type="match status" value="1"/>
</dbReference>
<evidence type="ECO:0000256" key="3">
    <source>
        <dbReference type="ARBA" id="ARBA00023125"/>
    </source>
</evidence>
<dbReference type="Proteomes" id="UP001177140">
    <property type="component" value="Unassembled WGS sequence"/>
</dbReference>
<sequence length="119" mass="13870">MVYQENDWPSFVVKITPEVTHKLKIPKNFLSGVVVSADTILRRNTHRMGRCWVVKMVTTEEGDLVFQEGWDEFFEDYPLEFGDYFYFRYHRNSKFGFTVFGTGGCEKEMGTLNGDDDSS</sequence>
<comment type="caution">
    <text evidence="7">The sequence shown here is derived from an EMBL/GenBank/DDBJ whole genome shotgun (WGS) entry which is preliminary data.</text>
</comment>
<organism evidence="7 8">
    <name type="scientific">Papaver nudicaule</name>
    <name type="common">Iceland poppy</name>
    <dbReference type="NCBI Taxonomy" id="74823"/>
    <lineage>
        <taxon>Eukaryota</taxon>
        <taxon>Viridiplantae</taxon>
        <taxon>Streptophyta</taxon>
        <taxon>Embryophyta</taxon>
        <taxon>Tracheophyta</taxon>
        <taxon>Spermatophyta</taxon>
        <taxon>Magnoliopsida</taxon>
        <taxon>Ranunculales</taxon>
        <taxon>Papaveraceae</taxon>
        <taxon>Papaveroideae</taxon>
        <taxon>Papaver</taxon>
    </lineage>
</organism>
<proteinExistence type="predicted"/>
<keyword evidence="8" id="KW-1185">Reference proteome</keyword>